<dbReference type="InterPro" id="IPR005493">
    <property type="entry name" value="RraA/RraA-like"/>
</dbReference>
<evidence type="ECO:0000256" key="11">
    <source>
        <dbReference type="ARBA" id="ARBA00047973"/>
    </source>
</evidence>
<dbReference type="EMBL" id="JBHSBL010000020">
    <property type="protein sequence ID" value="MFC4069302.1"/>
    <property type="molecule type" value="Genomic_DNA"/>
</dbReference>
<evidence type="ECO:0000313" key="12">
    <source>
        <dbReference type="EMBL" id="MFC4069302.1"/>
    </source>
</evidence>
<evidence type="ECO:0000256" key="5">
    <source>
        <dbReference type="ARBA" id="ARBA00012213"/>
    </source>
</evidence>
<evidence type="ECO:0000256" key="8">
    <source>
        <dbReference type="ARBA" id="ARBA00025046"/>
    </source>
</evidence>
<evidence type="ECO:0000256" key="1">
    <source>
        <dbReference type="ARBA" id="ARBA00001342"/>
    </source>
</evidence>
<dbReference type="EC" id="4.1.3.17" evidence="5"/>
<reference evidence="13" key="1">
    <citation type="journal article" date="2019" name="Int. J. Syst. Evol. Microbiol.">
        <title>The Global Catalogue of Microorganisms (GCM) 10K type strain sequencing project: providing services to taxonomists for standard genome sequencing and annotation.</title>
        <authorList>
            <consortium name="The Broad Institute Genomics Platform"/>
            <consortium name="The Broad Institute Genome Sequencing Center for Infectious Disease"/>
            <person name="Wu L."/>
            <person name="Ma J."/>
        </authorList>
    </citation>
    <scope>NUCLEOTIDE SEQUENCE [LARGE SCALE GENOMIC DNA]</scope>
    <source>
        <strain evidence="13">TBRC 5832</strain>
    </source>
</reference>
<evidence type="ECO:0000256" key="6">
    <source>
        <dbReference type="ARBA" id="ARBA00012947"/>
    </source>
</evidence>
<evidence type="ECO:0000256" key="7">
    <source>
        <dbReference type="ARBA" id="ARBA00016549"/>
    </source>
</evidence>
<gene>
    <name evidence="12" type="ORF">ACFO0C_30640</name>
</gene>
<organism evidence="12 13">
    <name type="scientific">Actinoplanes subglobosus</name>
    <dbReference type="NCBI Taxonomy" id="1547892"/>
    <lineage>
        <taxon>Bacteria</taxon>
        <taxon>Bacillati</taxon>
        <taxon>Actinomycetota</taxon>
        <taxon>Actinomycetes</taxon>
        <taxon>Micromonosporales</taxon>
        <taxon>Micromonosporaceae</taxon>
        <taxon>Actinoplanes</taxon>
    </lineage>
</organism>
<comment type="caution">
    <text evidence="12">The sequence shown here is derived from an EMBL/GenBank/DDBJ whole genome shotgun (WGS) entry which is preliminary data.</text>
</comment>
<proteinExistence type="inferred from homology"/>
<dbReference type="PANTHER" id="PTHR33254">
    <property type="entry name" value="4-HYDROXY-4-METHYL-2-OXOGLUTARATE ALDOLASE 3-RELATED"/>
    <property type="match status" value="1"/>
</dbReference>
<comment type="subunit">
    <text evidence="4">Homotrimer.</text>
</comment>
<dbReference type="NCBIfam" id="NF006731">
    <property type="entry name" value="PRK09262.1"/>
    <property type="match status" value="1"/>
</dbReference>
<name>A0ABV8IYD2_9ACTN</name>
<dbReference type="Proteomes" id="UP001595867">
    <property type="component" value="Unassembled WGS sequence"/>
</dbReference>
<keyword evidence="13" id="KW-1185">Reference proteome</keyword>
<comment type="catalytic activity">
    <reaction evidence="1">
        <text>4-hydroxy-4-methyl-2-oxoglutarate = 2 pyruvate</text>
        <dbReference type="Rhea" id="RHEA:22748"/>
        <dbReference type="ChEBI" id="CHEBI:15361"/>
        <dbReference type="ChEBI" id="CHEBI:58276"/>
        <dbReference type="EC" id="4.1.3.17"/>
    </reaction>
</comment>
<dbReference type="Pfam" id="PF03737">
    <property type="entry name" value="RraA-like"/>
    <property type="match status" value="1"/>
</dbReference>
<evidence type="ECO:0000256" key="9">
    <source>
        <dbReference type="ARBA" id="ARBA00030169"/>
    </source>
</evidence>
<comment type="function">
    <text evidence="8">Catalyzes the aldol cleavage of 4-hydroxy-4-methyl-2-oxoglutarate (HMG) into 2 molecules of pyruvate. Also contains a secondary oxaloacetate (OAA) decarboxylase activity due to the common pyruvate enolate transition state formed following C-C bond cleavage in the retro-aldol and decarboxylation reactions.</text>
</comment>
<evidence type="ECO:0000313" key="13">
    <source>
        <dbReference type="Proteomes" id="UP001595867"/>
    </source>
</evidence>
<comment type="catalytic activity">
    <reaction evidence="11">
        <text>oxaloacetate + H(+) = pyruvate + CO2</text>
        <dbReference type="Rhea" id="RHEA:15641"/>
        <dbReference type="ChEBI" id="CHEBI:15361"/>
        <dbReference type="ChEBI" id="CHEBI:15378"/>
        <dbReference type="ChEBI" id="CHEBI:16452"/>
        <dbReference type="ChEBI" id="CHEBI:16526"/>
        <dbReference type="EC" id="4.1.1.112"/>
    </reaction>
</comment>
<dbReference type="EC" id="4.1.1.112" evidence="6"/>
<comment type="similarity">
    <text evidence="3">Belongs to the class II aldolase/RraA-like family.</text>
</comment>
<dbReference type="RefSeq" id="WP_378070186.1">
    <property type="nucleotide sequence ID" value="NZ_JBHSBL010000020.1"/>
</dbReference>
<evidence type="ECO:0000256" key="2">
    <source>
        <dbReference type="ARBA" id="ARBA00001968"/>
    </source>
</evidence>
<dbReference type="InterPro" id="IPR036704">
    <property type="entry name" value="RraA/RraA-like_sf"/>
</dbReference>
<sequence length="229" mass="23567">MTARHVVVRTSKRVPAEVLTGLAEAGASAVHEADGRRGAVSPALTPIQAGARIAGSAVTVSCHPGDNLMIHAAVEQVRPGDVVVVTTTSPSTDGMLGDLLATSLRAHGAIGVVLDAGVRDVTELREMGFPVWSRAVSTQGTVKASPGSVNVAIVVGGQVIRPGDAIVADDDGVVVVPHERAADVLEAARDRIAGEASKRARLATGELGLDMYRLRPLLAELGVVYVDEP</sequence>
<evidence type="ECO:0000256" key="3">
    <source>
        <dbReference type="ARBA" id="ARBA00008621"/>
    </source>
</evidence>
<dbReference type="SUPFAM" id="SSF89562">
    <property type="entry name" value="RraA-like"/>
    <property type="match status" value="1"/>
</dbReference>
<evidence type="ECO:0000256" key="4">
    <source>
        <dbReference type="ARBA" id="ARBA00011233"/>
    </source>
</evidence>
<protein>
    <recommendedName>
        <fullName evidence="7">Putative 4-hydroxy-4-methyl-2-oxoglutarate aldolase</fullName>
        <ecNumber evidence="6">4.1.1.112</ecNumber>
        <ecNumber evidence="5">4.1.3.17</ecNumber>
    </recommendedName>
    <alternativeName>
        <fullName evidence="10">Oxaloacetate decarboxylase</fullName>
    </alternativeName>
    <alternativeName>
        <fullName evidence="9">RraA-like protein</fullName>
    </alternativeName>
</protein>
<accession>A0ABV8IYD2</accession>
<evidence type="ECO:0000256" key="10">
    <source>
        <dbReference type="ARBA" id="ARBA00032305"/>
    </source>
</evidence>
<comment type="cofactor">
    <cofactor evidence="2">
        <name>a divalent metal cation</name>
        <dbReference type="ChEBI" id="CHEBI:60240"/>
    </cofactor>
</comment>
<dbReference type="Gene3D" id="3.50.30.40">
    <property type="entry name" value="Ribonuclease E inhibitor RraA/RraA-like"/>
    <property type="match status" value="1"/>
</dbReference>
<dbReference type="PANTHER" id="PTHR33254:SF16">
    <property type="entry name" value="BLR3842 PROTEIN"/>
    <property type="match status" value="1"/>
</dbReference>
<dbReference type="CDD" id="cd16841">
    <property type="entry name" value="RraA_family"/>
    <property type="match status" value="1"/>
</dbReference>